<organism evidence="1 2">
    <name type="scientific">Sphaerodactylus townsendi</name>
    <dbReference type="NCBI Taxonomy" id="933632"/>
    <lineage>
        <taxon>Eukaryota</taxon>
        <taxon>Metazoa</taxon>
        <taxon>Chordata</taxon>
        <taxon>Craniata</taxon>
        <taxon>Vertebrata</taxon>
        <taxon>Euteleostomi</taxon>
        <taxon>Lepidosauria</taxon>
        <taxon>Squamata</taxon>
        <taxon>Bifurcata</taxon>
        <taxon>Gekkota</taxon>
        <taxon>Sphaerodactylidae</taxon>
        <taxon>Sphaerodactylus</taxon>
    </lineage>
</organism>
<evidence type="ECO:0000313" key="1">
    <source>
        <dbReference type="EMBL" id="KAH7989331.1"/>
    </source>
</evidence>
<evidence type="ECO:0000313" key="2">
    <source>
        <dbReference type="Proteomes" id="UP000827872"/>
    </source>
</evidence>
<name>A0ACB8EAW1_9SAUR</name>
<dbReference type="Proteomes" id="UP000827872">
    <property type="component" value="Linkage Group LG14"/>
</dbReference>
<comment type="caution">
    <text evidence="1">The sequence shown here is derived from an EMBL/GenBank/DDBJ whole genome shotgun (WGS) entry which is preliminary data.</text>
</comment>
<keyword evidence="2" id="KW-1185">Reference proteome</keyword>
<reference evidence="1" key="1">
    <citation type="submission" date="2021-08" db="EMBL/GenBank/DDBJ databases">
        <title>The first chromosome-level gecko genome reveals the dynamic sex chromosomes of Neotropical dwarf geckos (Sphaerodactylidae: Sphaerodactylus).</title>
        <authorList>
            <person name="Pinto B.J."/>
            <person name="Keating S.E."/>
            <person name="Gamble T."/>
        </authorList>
    </citation>
    <scope>NUCLEOTIDE SEQUENCE</scope>
    <source>
        <strain evidence="1">TG3544</strain>
    </source>
</reference>
<gene>
    <name evidence="1" type="primary">GYS1_1</name>
    <name evidence="1" type="ORF">K3G42_008211</name>
</gene>
<accession>A0ACB8EAW1</accession>
<sequence>MPLARSLSVTSLTGLEDWDDELDLENSILFEVAWEVANKVGGIYTVIQTKAKITLDEWGENYFLIGPYLEQNVCTQVELIDPPNPAIRRPSRGSRNVAQLGLYSNTAADQRIYFP</sequence>
<protein>
    <submittedName>
        <fullName evidence="1">Glycogen(Starch) synthase</fullName>
    </submittedName>
</protein>
<dbReference type="EMBL" id="CM037627">
    <property type="protein sequence ID" value="KAH7989331.1"/>
    <property type="molecule type" value="Genomic_DNA"/>
</dbReference>
<proteinExistence type="predicted"/>